<evidence type="ECO:0000256" key="9">
    <source>
        <dbReference type="PIRNR" id="PIRNR000524"/>
    </source>
</evidence>
<sequence length="393" mass="43693">MEITPPACLKRSLYVPNKTLMGPGPSNCSQRVLNSLSNPILGHLHPECLEIMDDIKEGIKYVFQTKNDATMCISGSGHAGMEAALCNLIEDGDVVLLGTTGLWGHRAAEMAKRYGGDVRFVESRFGRSLKLDEIEFAFEGHKPNIFFLAQGDSSTGILQRQLKEIGEICRKYNCLFVVDTVASLGGTEFYMDNWLVDVAYTGSQKVLGAPPGITPISFSKRAMKHIVERKTKVKVYYFDATLIGQYWNCFGGSRIYHHTISSTLLYGLRESLAQICAQGLASVIERHEQCSYRLQHGLSELGLEMFVPNANDRLPTVNTIKVPAGVDWRKVAEYTMRKYNLEISGGLGPTVEQVFRIGLMGENATFERVDLVLNVLHEAIQSSKRDVSEKSKI</sequence>
<evidence type="ECO:0000256" key="8">
    <source>
        <dbReference type="ARBA" id="ARBA00023140"/>
    </source>
</evidence>
<evidence type="ECO:0000313" key="16">
    <source>
        <dbReference type="EnsemblMetazoa" id="MDOA012572-PA"/>
    </source>
</evidence>
<dbReference type="CDD" id="cd06451">
    <property type="entry name" value="AGAT_like"/>
    <property type="match status" value="1"/>
</dbReference>
<accession>T1PAB8</accession>
<dbReference type="Pfam" id="PF00266">
    <property type="entry name" value="Aminotran_5"/>
    <property type="match status" value="1"/>
</dbReference>
<evidence type="ECO:0000313" key="17">
    <source>
        <dbReference type="Proteomes" id="UP001652621"/>
    </source>
</evidence>
<evidence type="ECO:0000256" key="11">
    <source>
        <dbReference type="PIRSR" id="PIRSR000524-50"/>
    </source>
</evidence>
<dbReference type="OrthoDB" id="7403325at2759"/>
<dbReference type="InterPro" id="IPR020578">
    <property type="entry name" value="Aminotrans_V_PyrdxlP_BS"/>
</dbReference>
<evidence type="ECO:0000256" key="4">
    <source>
        <dbReference type="ARBA" id="ARBA00009236"/>
    </source>
</evidence>
<gene>
    <name evidence="18" type="primary">LOC101890310</name>
    <name evidence="16" type="synonym">101890310</name>
</gene>
<comment type="similarity">
    <text evidence="4 9 12">Belongs to the class-V pyridoxal-phosphate-dependent aminotransferase family.</text>
</comment>
<dbReference type="PANTHER" id="PTHR21152:SF40">
    <property type="entry name" value="ALANINE--GLYOXYLATE AMINOTRANSFERASE"/>
    <property type="match status" value="1"/>
</dbReference>
<dbReference type="InterPro" id="IPR024169">
    <property type="entry name" value="SP_NH2Trfase/AEP_transaminase"/>
</dbReference>
<dbReference type="InterPro" id="IPR015424">
    <property type="entry name" value="PyrdxlP-dep_Trfase"/>
</dbReference>
<comment type="cofactor">
    <cofactor evidence="2 9 11 13">
        <name>pyridoxal 5'-phosphate</name>
        <dbReference type="ChEBI" id="CHEBI:597326"/>
    </cofactor>
</comment>
<dbReference type="GO" id="GO:0008453">
    <property type="term" value="F:alanine-glyoxylate transaminase activity"/>
    <property type="evidence" value="ECO:0007669"/>
    <property type="project" value="UniProtKB-EC"/>
</dbReference>
<dbReference type="KEGG" id="mde:101890310"/>
<evidence type="ECO:0000256" key="13">
    <source>
        <dbReference type="RuleBase" id="RU004504"/>
    </source>
</evidence>
<dbReference type="GO" id="GO:0005777">
    <property type="term" value="C:peroxisome"/>
    <property type="evidence" value="ECO:0007669"/>
    <property type="project" value="UniProtKB-SubCell"/>
</dbReference>
<dbReference type="GO" id="GO:0009436">
    <property type="term" value="P:glyoxylate catabolic process"/>
    <property type="evidence" value="ECO:0007669"/>
    <property type="project" value="UniProtKB-ARBA"/>
</dbReference>
<dbReference type="GeneID" id="101890310"/>
<feature type="domain" description="Aminotransferase class V" evidence="14">
    <location>
        <begin position="41"/>
        <end position="369"/>
    </location>
</feature>
<dbReference type="GO" id="GO:0004760">
    <property type="term" value="F:L-serine-pyruvate transaminase activity"/>
    <property type="evidence" value="ECO:0007669"/>
    <property type="project" value="TreeGrafter"/>
</dbReference>
<dbReference type="STRING" id="7370.T1PAB8"/>
<dbReference type="VEuPathDB" id="VectorBase:MDOA012572"/>
<evidence type="ECO:0000256" key="5">
    <source>
        <dbReference type="ARBA" id="ARBA00022576"/>
    </source>
</evidence>
<evidence type="ECO:0000256" key="1">
    <source>
        <dbReference type="ARBA" id="ARBA00001781"/>
    </source>
</evidence>
<dbReference type="PANTHER" id="PTHR21152">
    <property type="entry name" value="AMINOTRANSFERASE CLASS V"/>
    <property type="match status" value="1"/>
</dbReference>
<dbReference type="CTD" id="189"/>
<keyword evidence="6 15" id="KW-0808">Transferase</keyword>
<dbReference type="FunFam" id="3.90.1150.10:FF:000039">
    <property type="entry name" value="Serine--pyruvate aminotransferase"/>
    <property type="match status" value="1"/>
</dbReference>
<feature type="binding site" evidence="10">
    <location>
        <position position="356"/>
    </location>
    <ligand>
        <name>substrate</name>
    </ligand>
</feature>
<keyword evidence="17" id="KW-1185">Reference proteome</keyword>
<dbReference type="EC" id="2.6.1.44" evidence="9"/>
<organism evidence="15">
    <name type="scientific">Musca domestica</name>
    <name type="common">House fly</name>
    <dbReference type="NCBI Taxonomy" id="7370"/>
    <lineage>
        <taxon>Eukaryota</taxon>
        <taxon>Metazoa</taxon>
        <taxon>Ecdysozoa</taxon>
        <taxon>Arthropoda</taxon>
        <taxon>Hexapoda</taxon>
        <taxon>Insecta</taxon>
        <taxon>Pterygota</taxon>
        <taxon>Neoptera</taxon>
        <taxon>Endopterygota</taxon>
        <taxon>Diptera</taxon>
        <taxon>Brachycera</taxon>
        <taxon>Muscomorpha</taxon>
        <taxon>Muscoidea</taxon>
        <taxon>Muscidae</taxon>
        <taxon>Musca</taxon>
    </lineage>
</organism>
<dbReference type="EMBL" id="KA645721">
    <property type="protein sequence ID" value="AFP60350.1"/>
    <property type="molecule type" value="mRNA"/>
</dbReference>
<evidence type="ECO:0000256" key="10">
    <source>
        <dbReference type="PIRSR" id="PIRSR000524-1"/>
    </source>
</evidence>
<dbReference type="InterPro" id="IPR000192">
    <property type="entry name" value="Aminotrans_V_dom"/>
</dbReference>
<comment type="catalytic activity">
    <reaction evidence="1 9">
        <text>glyoxylate + L-alanine = glycine + pyruvate</text>
        <dbReference type="Rhea" id="RHEA:24248"/>
        <dbReference type="ChEBI" id="CHEBI:15361"/>
        <dbReference type="ChEBI" id="CHEBI:36655"/>
        <dbReference type="ChEBI" id="CHEBI:57305"/>
        <dbReference type="ChEBI" id="CHEBI:57972"/>
        <dbReference type="EC" id="2.6.1.44"/>
    </reaction>
</comment>
<evidence type="ECO:0000256" key="2">
    <source>
        <dbReference type="ARBA" id="ARBA00001933"/>
    </source>
</evidence>
<evidence type="ECO:0000256" key="6">
    <source>
        <dbReference type="ARBA" id="ARBA00022679"/>
    </source>
</evidence>
<dbReference type="AlphaFoldDB" id="T1PAB8"/>
<dbReference type="EnsemblMetazoa" id="MDOA012572-RA">
    <property type="protein sequence ID" value="MDOA012572-PA"/>
    <property type="gene ID" value="MDOA012572"/>
</dbReference>
<name>T1PAB8_MUSDO</name>
<dbReference type="GO" id="GO:0019265">
    <property type="term" value="P:glycine biosynthetic process, by transamination of glyoxylate"/>
    <property type="evidence" value="ECO:0007669"/>
    <property type="project" value="TreeGrafter"/>
</dbReference>
<evidence type="ECO:0000256" key="7">
    <source>
        <dbReference type="ARBA" id="ARBA00022898"/>
    </source>
</evidence>
<evidence type="ECO:0000256" key="12">
    <source>
        <dbReference type="RuleBase" id="RU004075"/>
    </source>
</evidence>
<dbReference type="InterPro" id="IPR015421">
    <property type="entry name" value="PyrdxlP-dep_Trfase_major"/>
</dbReference>
<dbReference type="Proteomes" id="UP001652621">
    <property type="component" value="Unplaced"/>
</dbReference>
<evidence type="ECO:0000313" key="15">
    <source>
        <dbReference type="EMBL" id="AFP60350.1"/>
    </source>
</evidence>
<evidence type="ECO:0000313" key="18">
    <source>
        <dbReference type="RefSeq" id="XP_005181035.1"/>
    </source>
</evidence>
<keyword evidence="5 15" id="KW-0032">Aminotransferase</keyword>
<evidence type="ECO:0000256" key="3">
    <source>
        <dbReference type="ARBA" id="ARBA00004275"/>
    </source>
</evidence>
<proteinExistence type="evidence at transcript level"/>
<keyword evidence="8" id="KW-0576">Peroxisome</keyword>
<dbReference type="FunFam" id="3.40.640.10:FF:000027">
    <property type="entry name" value="Serine--pyruvate aminotransferase, mitochondrial"/>
    <property type="match status" value="1"/>
</dbReference>
<evidence type="ECO:0000259" key="14">
    <source>
        <dbReference type="Pfam" id="PF00266"/>
    </source>
</evidence>
<dbReference type="InterPro" id="IPR015422">
    <property type="entry name" value="PyrdxlP-dep_Trfase_small"/>
</dbReference>
<dbReference type="eggNOG" id="KOG2862">
    <property type="taxonomic scope" value="Eukaryota"/>
</dbReference>
<protein>
    <recommendedName>
        <fullName evidence="9">Alanine--glyoxylate aminotransferase</fullName>
        <ecNumber evidence="9">2.6.1.44</ecNumber>
    </recommendedName>
</protein>
<feature type="modified residue" description="N6-(pyridoxal phosphate)lysine" evidence="11">
    <location>
        <position position="205"/>
    </location>
</feature>
<dbReference type="PROSITE" id="PS00595">
    <property type="entry name" value="AA_TRANSFER_CLASS_5"/>
    <property type="match status" value="1"/>
</dbReference>
<dbReference type="PIRSF" id="PIRSF000524">
    <property type="entry name" value="SPT"/>
    <property type="match status" value="1"/>
</dbReference>
<dbReference type="SUPFAM" id="SSF53383">
    <property type="entry name" value="PLP-dependent transferases"/>
    <property type="match status" value="1"/>
</dbReference>
<dbReference type="Gene3D" id="3.90.1150.10">
    <property type="entry name" value="Aspartate Aminotransferase, domain 1"/>
    <property type="match status" value="1"/>
</dbReference>
<dbReference type="Gene3D" id="3.40.640.10">
    <property type="entry name" value="Type I PLP-dependent aspartate aminotransferase-like (Major domain)"/>
    <property type="match status" value="1"/>
</dbReference>
<reference evidence="15" key="1">
    <citation type="submission" date="2012-08" db="EMBL/GenBank/DDBJ databases">
        <title>Transcriptome of adult Musca domestica launches a platform for comparative house fly gene expression and characterization of differential gene expression among resistant and susceptible house flies.</title>
        <authorList>
            <person name="Liu N."/>
            <person name="Zhang L."/>
            <person name="Li M."/>
            <person name="Reid W."/>
        </authorList>
    </citation>
    <scope>NUCLEOTIDE SEQUENCE</scope>
    <source>
        <strain evidence="15">ALHF</strain>
        <tissue evidence="15">Whole body</tissue>
    </source>
</reference>
<reference evidence="16" key="2">
    <citation type="submission" date="2020-05" db="UniProtKB">
        <authorList>
            <consortium name="EnsemblMetazoa"/>
        </authorList>
    </citation>
    <scope>IDENTIFICATION</scope>
    <source>
        <strain evidence="16">Aabys</strain>
    </source>
</reference>
<reference evidence="18" key="3">
    <citation type="submission" date="2025-04" db="UniProtKB">
        <authorList>
            <consortium name="RefSeq"/>
        </authorList>
    </citation>
    <scope>IDENTIFICATION</scope>
    <source>
        <strain evidence="18">Aabys</strain>
    </source>
</reference>
<keyword evidence="7 9" id="KW-0663">Pyridoxal phosphate</keyword>
<comment type="subcellular location">
    <subcellularLocation>
        <location evidence="3">Peroxisome</location>
    </subcellularLocation>
</comment>
<dbReference type="VEuPathDB" id="VectorBase:MDOMA2_020909"/>
<dbReference type="RefSeq" id="XP_005181035.1">
    <property type="nucleotide sequence ID" value="XM_005180978.3"/>
</dbReference>